<dbReference type="EMBL" id="MEVD01000003">
    <property type="protein sequence ID" value="OGC54480.1"/>
    <property type="molecule type" value="Genomic_DNA"/>
</dbReference>
<dbReference type="AlphaFoldDB" id="A0A1F4VC05"/>
<evidence type="ECO:0000313" key="2">
    <source>
        <dbReference type="Proteomes" id="UP000178127"/>
    </source>
</evidence>
<comment type="caution">
    <text evidence="1">The sequence shown here is derived from an EMBL/GenBank/DDBJ whole genome shotgun (WGS) entry which is preliminary data.</text>
</comment>
<protein>
    <submittedName>
        <fullName evidence="1">Uncharacterized protein</fullName>
    </submittedName>
</protein>
<dbReference type="STRING" id="1802620.A3D91_01105"/>
<dbReference type="Proteomes" id="UP000178127">
    <property type="component" value="Unassembled WGS sequence"/>
</dbReference>
<proteinExistence type="predicted"/>
<name>A0A1F4VC05_UNCKA</name>
<evidence type="ECO:0000313" key="1">
    <source>
        <dbReference type="EMBL" id="OGC54480.1"/>
    </source>
</evidence>
<gene>
    <name evidence="1" type="ORF">A3D91_01105</name>
</gene>
<organism evidence="1 2">
    <name type="scientific">candidate division WWE3 bacterium RIFCSPHIGHO2_02_FULL_38_14</name>
    <dbReference type="NCBI Taxonomy" id="1802620"/>
    <lineage>
        <taxon>Bacteria</taxon>
        <taxon>Katanobacteria</taxon>
    </lineage>
</organism>
<accession>A0A1F4VC05</accession>
<sequence length="82" mass="9366">MANAFPIGAFRMGKVIEIVLADGYDRVSVLPTWGLPAQNFKLSPWIRCAEQPWNPGSPWAWFHGFMTRNLKSPRLHDVLLFP</sequence>
<reference evidence="1 2" key="1">
    <citation type="journal article" date="2016" name="Nat. Commun.">
        <title>Thousands of microbial genomes shed light on interconnected biogeochemical processes in an aquifer system.</title>
        <authorList>
            <person name="Anantharaman K."/>
            <person name="Brown C.T."/>
            <person name="Hug L.A."/>
            <person name="Sharon I."/>
            <person name="Castelle C.J."/>
            <person name="Probst A.J."/>
            <person name="Thomas B.C."/>
            <person name="Singh A."/>
            <person name="Wilkins M.J."/>
            <person name="Karaoz U."/>
            <person name="Brodie E.L."/>
            <person name="Williams K.H."/>
            <person name="Hubbard S.S."/>
            <person name="Banfield J.F."/>
        </authorList>
    </citation>
    <scope>NUCLEOTIDE SEQUENCE [LARGE SCALE GENOMIC DNA]</scope>
</reference>